<comment type="catalytic activity">
    <reaction evidence="1 15">
        <text>1-(5-phospho-beta-D-ribosyl)-ATP + diphosphate = 5-phospho-alpha-D-ribose 1-diphosphate + ATP</text>
        <dbReference type="Rhea" id="RHEA:18473"/>
        <dbReference type="ChEBI" id="CHEBI:30616"/>
        <dbReference type="ChEBI" id="CHEBI:33019"/>
        <dbReference type="ChEBI" id="CHEBI:58017"/>
        <dbReference type="ChEBI" id="CHEBI:73183"/>
        <dbReference type="EC" id="2.4.2.17"/>
    </reaction>
</comment>
<name>A0A8A7KG37_9FIRM</name>
<comment type="pathway">
    <text evidence="3 15">Amino-acid biosynthesis; L-histidine biosynthesis; L-histidine from 5-phospho-alpha-D-ribose 1-diphosphate: step 1/9.</text>
</comment>
<comment type="function">
    <text evidence="14 15">Catalyzes the condensation of ATP and 5-phosphoribose 1-diphosphate to form N'-(5'-phosphoribosyl)-ATP (PR-ATP). Has a crucial role in the pathway because the rate of histidine biosynthesis seems to be controlled primarily by regulation of HisG enzymatic activity.</text>
</comment>
<keyword evidence="12 15" id="KW-0067">ATP-binding</keyword>
<dbReference type="EC" id="2.4.2.17" evidence="5 15"/>
<evidence type="ECO:0000256" key="6">
    <source>
        <dbReference type="ARBA" id="ARBA00020998"/>
    </source>
</evidence>
<dbReference type="PANTHER" id="PTHR21403:SF8">
    <property type="entry name" value="ATP PHOSPHORIBOSYLTRANSFERASE"/>
    <property type="match status" value="1"/>
</dbReference>
<keyword evidence="18" id="KW-1185">Reference proteome</keyword>
<keyword evidence="13 15" id="KW-0368">Histidine biosynthesis</keyword>
<evidence type="ECO:0000259" key="16">
    <source>
        <dbReference type="Pfam" id="PF01634"/>
    </source>
</evidence>
<dbReference type="UniPathway" id="UPA00031">
    <property type="reaction ID" value="UER00006"/>
</dbReference>
<dbReference type="Pfam" id="PF01634">
    <property type="entry name" value="HisG"/>
    <property type="match status" value="1"/>
</dbReference>
<comment type="subunit">
    <text evidence="15">Heteromultimer composed of HisG and HisZ subunits.</text>
</comment>
<dbReference type="EMBL" id="CP046640">
    <property type="protein sequence ID" value="QTL99055.1"/>
    <property type="molecule type" value="Genomic_DNA"/>
</dbReference>
<proteinExistence type="inferred from homology"/>
<dbReference type="NCBIfam" id="TIGR00070">
    <property type="entry name" value="hisG"/>
    <property type="match status" value="1"/>
</dbReference>
<dbReference type="AlphaFoldDB" id="A0A8A7KG37"/>
<evidence type="ECO:0000313" key="17">
    <source>
        <dbReference type="EMBL" id="QTL99055.1"/>
    </source>
</evidence>
<dbReference type="SUPFAM" id="SSF53850">
    <property type="entry name" value="Periplasmic binding protein-like II"/>
    <property type="match status" value="1"/>
</dbReference>
<dbReference type="KEGG" id="ifn:GM661_14355"/>
<dbReference type="PANTHER" id="PTHR21403">
    <property type="entry name" value="ATP PHOSPHORIBOSYLTRANSFERASE ATP-PRTASE"/>
    <property type="match status" value="1"/>
</dbReference>
<dbReference type="CDD" id="cd13595">
    <property type="entry name" value="PBP2_HisGs"/>
    <property type="match status" value="1"/>
</dbReference>
<evidence type="ECO:0000256" key="11">
    <source>
        <dbReference type="ARBA" id="ARBA00022741"/>
    </source>
</evidence>
<evidence type="ECO:0000256" key="15">
    <source>
        <dbReference type="HAMAP-Rule" id="MF_01018"/>
    </source>
</evidence>
<evidence type="ECO:0000256" key="12">
    <source>
        <dbReference type="ARBA" id="ARBA00022840"/>
    </source>
</evidence>
<evidence type="ECO:0000256" key="9">
    <source>
        <dbReference type="ARBA" id="ARBA00022676"/>
    </source>
</evidence>
<keyword evidence="8 15" id="KW-0028">Amino-acid biosynthesis</keyword>
<evidence type="ECO:0000256" key="13">
    <source>
        <dbReference type="ARBA" id="ARBA00023102"/>
    </source>
</evidence>
<dbReference type="Proteomes" id="UP000665020">
    <property type="component" value="Chromosome"/>
</dbReference>
<dbReference type="GO" id="GO:0005737">
    <property type="term" value="C:cytoplasm"/>
    <property type="evidence" value="ECO:0007669"/>
    <property type="project" value="UniProtKB-SubCell"/>
</dbReference>
<gene>
    <name evidence="15" type="primary">hisG</name>
    <name evidence="17" type="ORF">GM661_14355</name>
</gene>
<keyword evidence="10 15" id="KW-0808">Transferase</keyword>
<comment type="domain">
    <text evidence="15">Lacks the C-terminal regulatory region which is replaced by HisZ.</text>
</comment>
<evidence type="ECO:0000256" key="4">
    <source>
        <dbReference type="ARBA" id="ARBA00009489"/>
    </source>
</evidence>
<dbReference type="GO" id="GO:0000105">
    <property type="term" value="P:L-histidine biosynthetic process"/>
    <property type="evidence" value="ECO:0007669"/>
    <property type="project" value="UniProtKB-UniRule"/>
</dbReference>
<dbReference type="FunFam" id="3.40.190.10:FF:000008">
    <property type="entry name" value="ATP phosphoribosyltransferase"/>
    <property type="match status" value="1"/>
</dbReference>
<evidence type="ECO:0000256" key="10">
    <source>
        <dbReference type="ARBA" id="ARBA00022679"/>
    </source>
</evidence>
<organism evidence="17 18">
    <name type="scientific">Iocasia fonsfrigidae</name>
    <dbReference type="NCBI Taxonomy" id="2682810"/>
    <lineage>
        <taxon>Bacteria</taxon>
        <taxon>Bacillati</taxon>
        <taxon>Bacillota</taxon>
        <taxon>Clostridia</taxon>
        <taxon>Halanaerobiales</taxon>
        <taxon>Halanaerobiaceae</taxon>
        <taxon>Iocasia</taxon>
    </lineage>
</organism>
<dbReference type="RefSeq" id="WP_230867453.1">
    <property type="nucleotide sequence ID" value="NZ_CP046640.1"/>
</dbReference>
<dbReference type="Gene3D" id="3.40.190.10">
    <property type="entry name" value="Periplasmic binding protein-like II"/>
    <property type="match status" value="2"/>
</dbReference>
<evidence type="ECO:0000256" key="14">
    <source>
        <dbReference type="ARBA" id="ARBA00024861"/>
    </source>
</evidence>
<dbReference type="HAMAP" id="MF_01018">
    <property type="entry name" value="HisG_Short"/>
    <property type="match status" value="1"/>
</dbReference>
<dbReference type="GO" id="GO:0003879">
    <property type="term" value="F:ATP phosphoribosyltransferase activity"/>
    <property type="evidence" value="ECO:0007669"/>
    <property type="project" value="UniProtKB-UniRule"/>
</dbReference>
<dbReference type="InterPro" id="IPR018198">
    <property type="entry name" value="ATP_PRibTrfase_CS"/>
</dbReference>
<evidence type="ECO:0000256" key="7">
    <source>
        <dbReference type="ARBA" id="ARBA00022490"/>
    </source>
</evidence>
<protein>
    <recommendedName>
        <fullName evidence="6 15">ATP phosphoribosyltransferase</fullName>
        <shortName evidence="15">ATP-PRT</shortName>
        <shortName evidence="15">ATP-PRTase</shortName>
        <ecNumber evidence="5 15">2.4.2.17</ecNumber>
    </recommendedName>
</protein>
<keyword evidence="11 15" id="KW-0547">Nucleotide-binding</keyword>
<dbReference type="GO" id="GO:0005524">
    <property type="term" value="F:ATP binding"/>
    <property type="evidence" value="ECO:0007669"/>
    <property type="project" value="UniProtKB-KW"/>
</dbReference>
<dbReference type="InterPro" id="IPR001348">
    <property type="entry name" value="ATP_PRibTrfase_HisG"/>
</dbReference>
<dbReference type="InterPro" id="IPR024893">
    <property type="entry name" value="ATP_PRibTrfase_HisG_short"/>
</dbReference>
<comment type="subcellular location">
    <subcellularLocation>
        <location evidence="2 15">Cytoplasm</location>
    </subcellularLocation>
</comment>
<reference evidence="17" key="1">
    <citation type="submission" date="2019-12" db="EMBL/GenBank/DDBJ databases">
        <authorList>
            <person name="zhang j."/>
            <person name="sun C.M."/>
        </authorList>
    </citation>
    <scope>NUCLEOTIDE SEQUENCE</scope>
    <source>
        <strain evidence="17">NS-1</strain>
    </source>
</reference>
<keyword evidence="7 15" id="KW-0963">Cytoplasm</keyword>
<evidence type="ECO:0000256" key="8">
    <source>
        <dbReference type="ARBA" id="ARBA00022605"/>
    </source>
</evidence>
<evidence type="ECO:0000256" key="3">
    <source>
        <dbReference type="ARBA" id="ARBA00004667"/>
    </source>
</evidence>
<dbReference type="PROSITE" id="PS01316">
    <property type="entry name" value="ATP_P_PHORIBOSYLTR"/>
    <property type="match status" value="1"/>
</dbReference>
<evidence type="ECO:0000256" key="2">
    <source>
        <dbReference type="ARBA" id="ARBA00004496"/>
    </source>
</evidence>
<dbReference type="InterPro" id="IPR013820">
    <property type="entry name" value="ATP_PRibTrfase_cat"/>
</dbReference>
<sequence length="219" mass="24109">MAKIITALPKGRLMEQVVEILKEAGFISTGLDIDEISRKLVFTDEKTGHSFLLAKPKDVPVYVEHGAADIGVTGKDVILEHGKRLYEVQDLKVGTCKLVVAVPVEQGINRVEDIPDHSRVATSFPNITRHFFQKIGKQVEIIYLNGSVELAPLVDLADLIVDITSTGTTLRKNNLLPIADITFSSSRLIVNNVSYKTKHGIIGRLIEKLNEIRGDDSDA</sequence>
<comment type="similarity">
    <text evidence="4 15">Belongs to the ATP phosphoribosyltransferase family. Short subfamily.</text>
</comment>
<accession>A0A8A7KG37</accession>
<feature type="domain" description="ATP phosphoribosyltransferase catalytic" evidence="16">
    <location>
        <begin position="55"/>
        <end position="210"/>
    </location>
</feature>
<evidence type="ECO:0000256" key="5">
    <source>
        <dbReference type="ARBA" id="ARBA00011946"/>
    </source>
</evidence>
<keyword evidence="9 15" id="KW-0328">Glycosyltransferase</keyword>
<evidence type="ECO:0000256" key="1">
    <source>
        <dbReference type="ARBA" id="ARBA00000915"/>
    </source>
</evidence>
<evidence type="ECO:0000313" key="18">
    <source>
        <dbReference type="Proteomes" id="UP000665020"/>
    </source>
</evidence>